<reference evidence="1" key="2">
    <citation type="journal article" date="2015" name="Fish Shellfish Immunol.">
        <title>Early steps in the European eel (Anguilla anguilla)-Vibrio vulnificus interaction in the gills: Role of the RtxA13 toxin.</title>
        <authorList>
            <person name="Callol A."/>
            <person name="Pajuelo D."/>
            <person name="Ebbesson L."/>
            <person name="Teles M."/>
            <person name="MacKenzie S."/>
            <person name="Amaro C."/>
        </authorList>
    </citation>
    <scope>NUCLEOTIDE SEQUENCE</scope>
</reference>
<evidence type="ECO:0000313" key="1">
    <source>
        <dbReference type="EMBL" id="JAH11517.1"/>
    </source>
</evidence>
<protein>
    <submittedName>
        <fullName evidence="1">Uncharacterized protein</fullName>
    </submittedName>
</protein>
<dbReference type="AlphaFoldDB" id="A0A0E9Q4R2"/>
<sequence>MENIITSVSENLTMCGKNF</sequence>
<proteinExistence type="predicted"/>
<reference evidence="1" key="1">
    <citation type="submission" date="2014-11" db="EMBL/GenBank/DDBJ databases">
        <authorList>
            <person name="Amaro Gonzalez C."/>
        </authorList>
    </citation>
    <scope>NUCLEOTIDE SEQUENCE</scope>
</reference>
<organism evidence="1">
    <name type="scientific">Anguilla anguilla</name>
    <name type="common">European freshwater eel</name>
    <name type="synonym">Muraena anguilla</name>
    <dbReference type="NCBI Taxonomy" id="7936"/>
    <lineage>
        <taxon>Eukaryota</taxon>
        <taxon>Metazoa</taxon>
        <taxon>Chordata</taxon>
        <taxon>Craniata</taxon>
        <taxon>Vertebrata</taxon>
        <taxon>Euteleostomi</taxon>
        <taxon>Actinopterygii</taxon>
        <taxon>Neopterygii</taxon>
        <taxon>Teleostei</taxon>
        <taxon>Anguilliformes</taxon>
        <taxon>Anguillidae</taxon>
        <taxon>Anguilla</taxon>
    </lineage>
</organism>
<name>A0A0E9Q4R2_ANGAN</name>
<dbReference type="EMBL" id="GBXM01097060">
    <property type="protein sequence ID" value="JAH11517.1"/>
    <property type="molecule type" value="Transcribed_RNA"/>
</dbReference>
<accession>A0A0E9Q4R2</accession>